<proteinExistence type="predicted"/>
<gene>
    <name evidence="1" type="ORF">S12H4_05984</name>
</gene>
<dbReference type="AlphaFoldDB" id="X1RII8"/>
<comment type="caution">
    <text evidence="1">The sequence shown here is derived from an EMBL/GenBank/DDBJ whole genome shotgun (WGS) entry which is preliminary data.</text>
</comment>
<dbReference type="EMBL" id="BARW01002047">
    <property type="protein sequence ID" value="GAI66801.1"/>
    <property type="molecule type" value="Genomic_DNA"/>
</dbReference>
<organism evidence="1">
    <name type="scientific">marine sediment metagenome</name>
    <dbReference type="NCBI Taxonomy" id="412755"/>
    <lineage>
        <taxon>unclassified sequences</taxon>
        <taxon>metagenomes</taxon>
        <taxon>ecological metagenomes</taxon>
    </lineage>
</organism>
<sequence length="60" mass="6632">MLISEAEQLKNGICPKCGSQKFYKDGAVVINTNHYKFAALKITCENGHKYRYPPATLAGV</sequence>
<reference evidence="1" key="1">
    <citation type="journal article" date="2014" name="Front. Microbiol.">
        <title>High frequency of phylogenetically diverse reductive dehalogenase-homologous genes in deep subseafloor sedimentary metagenomes.</title>
        <authorList>
            <person name="Kawai M."/>
            <person name="Futagami T."/>
            <person name="Toyoda A."/>
            <person name="Takaki Y."/>
            <person name="Nishi S."/>
            <person name="Hori S."/>
            <person name="Arai W."/>
            <person name="Tsubouchi T."/>
            <person name="Morono Y."/>
            <person name="Uchiyama I."/>
            <person name="Ito T."/>
            <person name="Fujiyama A."/>
            <person name="Inagaki F."/>
            <person name="Takami H."/>
        </authorList>
    </citation>
    <scope>NUCLEOTIDE SEQUENCE</scope>
    <source>
        <strain evidence="1">Expedition CK06-06</strain>
    </source>
</reference>
<accession>X1RII8</accession>
<protein>
    <submittedName>
        <fullName evidence="1">Uncharacterized protein</fullName>
    </submittedName>
</protein>
<evidence type="ECO:0000313" key="1">
    <source>
        <dbReference type="EMBL" id="GAI66801.1"/>
    </source>
</evidence>
<name>X1RII8_9ZZZZ</name>